<feature type="transmembrane region" description="Helical" evidence="13">
    <location>
        <begin position="78"/>
        <end position="96"/>
    </location>
</feature>
<keyword evidence="12 13" id="KW-0472">Membrane</keyword>
<dbReference type="InterPro" id="IPR017927">
    <property type="entry name" value="FAD-bd_FR_type"/>
</dbReference>
<evidence type="ECO:0000256" key="6">
    <source>
        <dbReference type="ARBA" id="ARBA00022723"/>
    </source>
</evidence>
<dbReference type="SFLD" id="SFLDS00052">
    <property type="entry name" value="Ferric_Reductase_Domain"/>
    <property type="match status" value="1"/>
</dbReference>
<dbReference type="SUPFAM" id="SSF52343">
    <property type="entry name" value="Ferredoxin reductase-like, C-terminal NADP-linked domain"/>
    <property type="match status" value="1"/>
</dbReference>
<accession>A0A2N4UFX1</accession>
<dbReference type="Pfam" id="PF01794">
    <property type="entry name" value="Ferric_reduct"/>
    <property type="match status" value="1"/>
</dbReference>
<dbReference type="CDD" id="cd06198">
    <property type="entry name" value="FNR_like_3"/>
    <property type="match status" value="1"/>
</dbReference>
<dbReference type="InterPro" id="IPR017938">
    <property type="entry name" value="Riboflavin_synthase-like_b-brl"/>
</dbReference>
<dbReference type="InterPro" id="IPR013112">
    <property type="entry name" value="FAD-bd_8"/>
</dbReference>
<comment type="subcellular location">
    <subcellularLocation>
        <location evidence="2">Membrane</location>
        <topology evidence="2">Multi-pass membrane protein</topology>
    </subcellularLocation>
</comment>
<protein>
    <submittedName>
        <fullName evidence="15">Ferric reductase</fullName>
    </submittedName>
</protein>
<dbReference type="SUPFAM" id="SSF63380">
    <property type="entry name" value="Riboflavin synthase domain-like"/>
    <property type="match status" value="1"/>
</dbReference>
<dbReference type="Gene3D" id="3.40.50.80">
    <property type="entry name" value="Nucleotide-binding domain of ferredoxin-NADP reductase (FNR) module"/>
    <property type="match status" value="1"/>
</dbReference>
<evidence type="ECO:0000256" key="1">
    <source>
        <dbReference type="ARBA" id="ARBA00001974"/>
    </source>
</evidence>
<keyword evidence="7" id="KW-0274">FAD</keyword>
<dbReference type="GO" id="GO:0046872">
    <property type="term" value="F:metal ion binding"/>
    <property type="evidence" value="ECO:0007669"/>
    <property type="project" value="UniProtKB-KW"/>
</dbReference>
<feature type="transmembrane region" description="Helical" evidence="13">
    <location>
        <begin position="135"/>
        <end position="152"/>
    </location>
</feature>
<comment type="caution">
    <text evidence="15">The sequence shown here is derived from an EMBL/GenBank/DDBJ whole genome shotgun (WGS) entry which is preliminary data.</text>
</comment>
<feature type="transmembrane region" description="Helical" evidence="13">
    <location>
        <begin position="164"/>
        <end position="184"/>
    </location>
</feature>
<dbReference type="GO" id="GO:0050660">
    <property type="term" value="F:flavin adenine dinucleotide binding"/>
    <property type="evidence" value="ECO:0007669"/>
    <property type="project" value="TreeGrafter"/>
</dbReference>
<organism evidence="15 16">
    <name type="scientific">Pollutimonas nitritireducens</name>
    <dbReference type="NCBI Taxonomy" id="2045209"/>
    <lineage>
        <taxon>Bacteria</taxon>
        <taxon>Pseudomonadati</taxon>
        <taxon>Pseudomonadota</taxon>
        <taxon>Betaproteobacteria</taxon>
        <taxon>Burkholderiales</taxon>
        <taxon>Alcaligenaceae</taxon>
        <taxon>Pollutimonas</taxon>
    </lineage>
</organism>
<feature type="domain" description="FAD-binding FR-type" evidence="14">
    <location>
        <begin position="198"/>
        <end position="312"/>
    </location>
</feature>
<dbReference type="GO" id="GO:0016491">
    <property type="term" value="F:oxidoreductase activity"/>
    <property type="evidence" value="ECO:0007669"/>
    <property type="project" value="UniProtKB-KW"/>
</dbReference>
<evidence type="ECO:0000256" key="3">
    <source>
        <dbReference type="ARBA" id="ARBA00022630"/>
    </source>
</evidence>
<dbReference type="InterPro" id="IPR039261">
    <property type="entry name" value="FNR_nucleotide-bd"/>
</dbReference>
<keyword evidence="11" id="KW-0411">Iron-sulfur</keyword>
<feature type="transmembrane region" description="Helical" evidence="13">
    <location>
        <begin position="190"/>
        <end position="208"/>
    </location>
</feature>
<keyword evidence="16" id="KW-1185">Reference proteome</keyword>
<evidence type="ECO:0000256" key="11">
    <source>
        <dbReference type="ARBA" id="ARBA00023014"/>
    </source>
</evidence>
<gene>
    <name evidence="15" type="ORF">CR155_10825</name>
</gene>
<comment type="cofactor">
    <cofactor evidence="1">
        <name>FAD</name>
        <dbReference type="ChEBI" id="CHEBI:57692"/>
    </cofactor>
</comment>
<keyword evidence="9" id="KW-0560">Oxidoreductase</keyword>
<evidence type="ECO:0000256" key="9">
    <source>
        <dbReference type="ARBA" id="ARBA00023002"/>
    </source>
</evidence>
<evidence type="ECO:0000256" key="8">
    <source>
        <dbReference type="ARBA" id="ARBA00022989"/>
    </source>
</evidence>
<dbReference type="InterPro" id="IPR050415">
    <property type="entry name" value="MRET"/>
</dbReference>
<name>A0A2N4UFX1_9BURK</name>
<evidence type="ECO:0000256" key="13">
    <source>
        <dbReference type="SAM" id="Phobius"/>
    </source>
</evidence>
<evidence type="ECO:0000259" key="14">
    <source>
        <dbReference type="PROSITE" id="PS51384"/>
    </source>
</evidence>
<keyword evidence="4 13" id="KW-0812">Transmembrane</keyword>
<dbReference type="InterPro" id="IPR013130">
    <property type="entry name" value="Fe3_Rdtase_TM_dom"/>
</dbReference>
<evidence type="ECO:0000256" key="4">
    <source>
        <dbReference type="ARBA" id="ARBA00022692"/>
    </source>
</evidence>
<evidence type="ECO:0000256" key="5">
    <source>
        <dbReference type="ARBA" id="ARBA00022714"/>
    </source>
</evidence>
<dbReference type="GO" id="GO:0051537">
    <property type="term" value="F:2 iron, 2 sulfur cluster binding"/>
    <property type="evidence" value="ECO:0007669"/>
    <property type="project" value="UniProtKB-KW"/>
</dbReference>
<dbReference type="GO" id="GO:0016020">
    <property type="term" value="C:membrane"/>
    <property type="evidence" value="ECO:0007669"/>
    <property type="project" value="UniProtKB-SubCell"/>
</dbReference>
<dbReference type="RefSeq" id="WP_102070037.1">
    <property type="nucleotide sequence ID" value="NZ_PDNV01000006.1"/>
</dbReference>
<dbReference type="Gene3D" id="2.40.30.10">
    <property type="entry name" value="Translation factors"/>
    <property type="match status" value="1"/>
</dbReference>
<keyword evidence="10" id="KW-0408">Iron</keyword>
<dbReference type="AlphaFoldDB" id="A0A2N4UFX1"/>
<evidence type="ECO:0000256" key="10">
    <source>
        <dbReference type="ARBA" id="ARBA00023004"/>
    </source>
</evidence>
<keyword evidence="3" id="KW-0285">Flavoprotein</keyword>
<evidence type="ECO:0000256" key="12">
    <source>
        <dbReference type="ARBA" id="ARBA00023136"/>
    </source>
</evidence>
<dbReference type="Pfam" id="PF08022">
    <property type="entry name" value="FAD_binding_8"/>
    <property type="match status" value="1"/>
</dbReference>
<evidence type="ECO:0000313" key="16">
    <source>
        <dbReference type="Proteomes" id="UP000234328"/>
    </source>
</evidence>
<dbReference type="PANTHER" id="PTHR47354:SF8">
    <property type="entry name" value="1,2-PHENYLACETYL-COA EPOXIDASE, SUBUNIT E"/>
    <property type="match status" value="1"/>
</dbReference>
<keyword evidence="5" id="KW-0001">2Fe-2S</keyword>
<keyword evidence="8 13" id="KW-1133">Transmembrane helix</keyword>
<proteinExistence type="predicted"/>
<dbReference type="PROSITE" id="PS51384">
    <property type="entry name" value="FAD_FR"/>
    <property type="match status" value="1"/>
</dbReference>
<dbReference type="Proteomes" id="UP000234328">
    <property type="component" value="Unassembled WGS sequence"/>
</dbReference>
<evidence type="ECO:0000313" key="15">
    <source>
        <dbReference type="EMBL" id="PLC53918.1"/>
    </source>
</evidence>
<dbReference type="EMBL" id="PDNV01000006">
    <property type="protein sequence ID" value="PLC53918.1"/>
    <property type="molecule type" value="Genomic_DNA"/>
</dbReference>
<evidence type="ECO:0000256" key="7">
    <source>
        <dbReference type="ARBA" id="ARBA00022827"/>
    </source>
</evidence>
<sequence>MKTRTLLVGFLGILTAAWAWDALYVNPMYGDWPWLLRQHGLYLTGIWSISLMSLVMVLATRPAWLEGPLGGMDKIYHLHKWGGILSILFAAAHWLIEMAGDLLRDLIGKSGRPAKEAVFYLFQPLRSEAKDVGEIAIYLLLGLLVLALWRRFPYRPWRLLHKAMPVLYLMLVMHVVALMPLAYWSGQTGLLQAVLLAGGTVAAAIALAQRIGRHHQHAGRIDSFNQHGDVLEVVCDPGTGWTVHRPGQFAFVRFDRLEGAHPFTIASAPKRDSRLITFQIKALGDYTRKLSGRLYAGQPVMLEGPYGRLDWRRGRKDAAQVWVAGGIGVTPFLAWLESMQDTPSAVPVQMHYCVRDAKTDPFVKHIRNLCATLPNVSLHLHDASHSERLGASRLLAAGSPRNGKMDVWFCGPAGFARSLDESLRRLLGRGLRMHREAFEMR</sequence>
<dbReference type="PANTHER" id="PTHR47354">
    <property type="entry name" value="NADH OXIDOREDUCTASE HCR"/>
    <property type="match status" value="1"/>
</dbReference>
<feature type="transmembrane region" description="Helical" evidence="13">
    <location>
        <begin position="39"/>
        <end position="58"/>
    </location>
</feature>
<reference evidence="15 16" key="1">
    <citation type="submission" date="2017-10" db="EMBL/GenBank/DDBJ databases">
        <title>Two draft genome sequences of Pusillimonas sp. strains isolated from a nitrate- and radionuclide-contaminated groundwater in Russia.</title>
        <authorList>
            <person name="Grouzdev D.S."/>
            <person name="Tourova T.P."/>
            <person name="Goeva M.A."/>
            <person name="Babich T.L."/>
            <person name="Sokolova D.S."/>
            <person name="Abdullin R."/>
            <person name="Poltaraus A.B."/>
            <person name="Toshchakov S.V."/>
            <person name="Nazina T.N."/>
        </authorList>
    </citation>
    <scope>NUCLEOTIDE SEQUENCE [LARGE SCALE GENOMIC DNA]</scope>
    <source>
        <strain evidence="15 16">JR1/69-2-13</strain>
    </source>
</reference>
<keyword evidence="6" id="KW-0479">Metal-binding</keyword>
<evidence type="ECO:0000256" key="2">
    <source>
        <dbReference type="ARBA" id="ARBA00004141"/>
    </source>
</evidence>
<dbReference type="OrthoDB" id="9796486at2"/>